<feature type="compositionally biased region" description="Low complexity" evidence="1">
    <location>
        <begin position="80"/>
        <end position="96"/>
    </location>
</feature>
<keyword evidence="3" id="KW-0732">Signal</keyword>
<name>A0A095CYF2_CRYD2</name>
<dbReference type="PANTHER" id="PTHR39460">
    <property type="entry name" value="EXPRESSED PROTEIN"/>
    <property type="match status" value="1"/>
</dbReference>
<dbReference type="Pfam" id="PF24855">
    <property type="entry name" value="DUF7729"/>
    <property type="match status" value="1"/>
</dbReference>
<feature type="transmembrane region" description="Helical" evidence="2">
    <location>
        <begin position="324"/>
        <end position="347"/>
    </location>
</feature>
<organism evidence="5 6">
    <name type="scientific">Cryptococcus deuterogattii (strain R265)</name>
    <name type="common">Cryptococcus gattii VGII (strain R265)</name>
    <dbReference type="NCBI Taxonomy" id="294750"/>
    <lineage>
        <taxon>Eukaryota</taxon>
        <taxon>Fungi</taxon>
        <taxon>Dikarya</taxon>
        <taxon>Basidiomycota</taxon>
        <taxon>Agaricomycotina</taxon>
        <taxon>Tremellomycetes</taxon>
        <taxon>Tremellales</taxon>
        <taxon>Cryptococcaceae</taxon>
        <taxon>Cryptococcus</taxon>
        <taxon>Cryptococcus gattii species complex</taxon>
    </lineage>
</organism>
<proteinExistence type="predicted"/>
<sequence>MRFIWLLEIVVCILLSLADTAHSLAHGSGHSLKASRHRHHLQPHALLSPEQGHGHSTLLLPRSNSTAISSNATDSDSVESSASATLPTSPSTVVTTPPSPMPTPLDLSISTSLSSSCMLYLTSLVSSETFLYCLPFSLLLTTSTAYSSIVAKALASHNYTTLNDLVAYTSSPQPSIDQCETYMYGVMTALTSKSNCASDISKNVPVAVKTKWGVGNYRVMREAESLVNEDTGVFCYIEAVASKRPDDLYLWGLPGGISLPSSSMPSCTKCSASLLKIYGSYVSNTTTLNSTVINAAVKRVNEACGSSFVNFGKDTQVSGDLSHVAVGFIAGLKGAVAFASIMAWILIVHIDLN</sequence>
<accession>A0A095CYF2</accession>
<dbReference type="AlphaFoldDB" id="A0A095CYF2"/>
<dbReference type="GeneID" id="88176459"/>
<keyword evidence="2" id="KW-1133">Transmembrane helix</keyword>
<feature type="compositionally biased region" description="Polar residues" evidence="1">
    <location>
        <begin position="68"/>
        <end position="79"/>
    </location>
</feature>
<feature type="domain" description="DUF7729" evidence="4">
    <location>
        <begin position="100"/>
        <end position="310"/>
    </location>
</feature>
<reference evidence="5 6" key="2">
    <citation type="journal article" date="2018" name="Proc. Natl. Acad. Sci.">
        <title>RNAi is a critical determinant of centromere evolution in closely related fungi.</title>
        <authorList>
            <person name="Yadav V."/>
            <person name="Sun S."/>
            <person name="Billmyre R.B."/>
            <person name="Thimmappa B.C."/>
            <person name="Shea T."/>
            <person name="Lintner R."/>
            <person name="Bakkeren G."/>
            <person name="Cuomo C.A."/>
            <person name="Heitman J."/>
            <person name="Sanyal K."/>
        </authorList>
    </citation>
    <scope>NUCLEOTIDE SEQUENCE [LARGE SCALE GENOMIC DNA]</scope>
    <source>
        <strain evidence="5 6">R265</strain>
    </source>
</reference>
<keyword evidence="2" id="KW-0812">Transmembrane</keyword>
<feature type="chain" id="PRO_5001914424" description="DUF7729 domain-containing protein" evidence="3">
    <location>
        <begin position="24"/>
        <end position="353"/>
    </location>
</feature>
<feature type="signal peptide" evidence="3">
    <location>
        <begin position="1"/>
        <end position="23"/>
    </location>
</feature>
<evidence type="ECO:0000256" key="1">
    <source>
        <dbReference type="SAM" id="MobiDB-lite"/>
    </source>
</evidence>
<dbReference type="VEuPathDB" id="FungiDB:CNBG_0214"/>
<dbReference type="EMBL" id="CP025762">
    <property type="protein sequence ID" value="KGB74376.1"/>
    <property type="molecule type" value="Genomic_DNA"/>
</dbReference>
<dbReference type="OrthoDB" id="2564812at2759"/>
<dbReference type="Proteomes" id="UP000029445">
    <property type="component" value="Chromosome 4"/>
</dbReference>
<keyword evidence="2" id="KW-0472">Membrane</keyword>
<evidence type="ECO:0000256" key="3">
    <source>
        <dbReference type="SAM" id="SignalP"/>
    </source>
</evidence>
<evidence type="ECO:0000313" key="6">
    <source>
        <dbReference type="Proteomes" id="UP000029445"/>
    </source>
</evidence>
<evidence type="ECO:0000256" key="2">
    <source>
        <dbReference type="SAM" id="Phobius"/>
    </source>
</evidence>
<dbReference type="InterPro" id="IPR056146">
    <property type="entry name" value="DUF7729"/>
</dbReference>
<keyword evidence="6" id="KW-1185">Reference proteome</keyword>
<evidence type="ECO:0000259" key="4">
    <source>
        <dbReference type="Pfam" id="PF24855"/>
    </source>
</evidence>
<evidence type="ECO:0000313" key="5">
    <source>
        <dbReference type="EMBL" id="KGB74376.1"/>
    </source>
</evidence>
<feature type="region of interest" description="Disordered" evidence="1">
    <location>
        <begin position="68"/>
        <end position="100"/>
    </location>
</feature>
<dbReference type="PANTHER" id="PTHR39460:SF1">
    <property type="entry name" value="C6 TRANSCRIPTION FACTOR"/>
    <property type="match status" value="1"/>
</dbReference>
<protein>
    <recommendedName>
        <fullName evidence="4">DUF7729 domain-containing protein</fullName>
    </recommendedName>
</protein>
<dbReference type="OMA" id="WRANTTI"/>
<gene>
    <name evidence="5" type="ORF">CNBG_0214</name>
</gene>
<dbReference type="RefSeq" id="XP_062880375.1">
    <property type="nucleotide sequence ID" value="XM_063024305.1"/>
</dbReference>
<reference evidence="5 6" key="1">
    <citation type="journal article" date="2011" name="MBio">
        <title>Genome variation in Cryptococcus gattii, an emerging pathogen of immunocompetent hosts.</title>
        <authorList>
            <person name="D'Souza C.A."/>
            <person name="Kronstad J.W."/>
            <person name="Taylor G."/>
            <person name="Warren R."/>
            <person name="Yuen M."/>
            <person name="Hu G."/>
            <person name="Jung W.H."/>
            <person name="Sham A."/>
            <person name="Kidd S.E."/>
            <person name="Tangen K."/>
            <person name="Lee N."/>
            <person name="Zeilmaker T."/>
            <person name="Sawkins J."/>
            <person name="McVicker G."/>
            <person name="Shah S."/>
            <person name="Gnerre S."/>
            <person name="Griggs A."/>
            <person name="Zeng Q."/>
            <person name="Bartlett K."/>
            <person name="Li W."/>
            <person name="Wang X."/>
            <person name="Heitman J."/>
            <person name="Stajich J.E."/>
            <person name="Fraser J.A."/>
            <person name="Meyer W."/>
            <person name="Carter D."/>
            <person name="Schein J."/>
            <person name="Krzywinski M."/>
            <person name="Kwon-Chung K.J."/>
            <person name="Varma A."/>
            <person name="Wang J."/>
            <person name="Brunham R."/>
            <person name="Fyfe M."/>
            <person name="Ouellette B.F."/>
            <person name="Siddiqui A."/>
            <person name="Marra M."/>
            <person name="Jones S."/>
            <person name="Holt R."/>
            <person name="Birren B.W."/>
            <person name="Galagan J.E."/>
            <person name="Cuomo C.A."/>
        </authorList>
    </citation>
    <scope>NUCLEOTIDE SEQUENCE [LARGE SCALE GENOMIC DNA]</scope>
    <source>
        <strain evidence="5 6">R265</strain>
    </source>
</reference>
<dbReference type="HOGENOM" id="CLU_785314_0_0_1"/>
<dbReference type="KEGG" id="cdeu:CNBG_0214"/>